<dbReference type="Proteomes" id="UP001249760">
    <property type="component" value="Unassembled WGS sequence"/>
</dbReference>
<evidence type="ECO:0000313" key="1">
    <source>
        <dbReference type="EMBL" id="MDT6983740.1"/>
    </source>
</evidence>
<comment type="caution">
    <text evidence="1">The sequence shown here is derived from an EMBL/GenBank/DDBJ whole genome shotgun (WGS) entry which is preliminary data.</text>
</comment>
<protein>
    <submittedName>
        <fullName evidence="1">Uncharacterized protein</fullName>
    </submittedName>
</protein>
<proteinExistence type="predicted"/>
<sequence length="59" mass="6202">MPAMLTFTGEDKDLTLDELAAFVDAAKKAGVPGDNPIRAELSTTGKIKHVETALGTDND</sequence>
<name>A0ABU3JP70_9ACTN</name>
<evidence type="ECO:0000313" key="2">
    <source>
        <dbReference type="Proteomes" id="UP001249760"/>
    </source>
</evidence>
<gene>
    <name evidence="1" type="ORF">QNO04_09720</name>
</gene>
<dbReference type="EMBL" id="JASKMA010000006">
    <property type="protein sequence ID" value="MDT6983740.1"/>
    <property type="molecule type" value="Genomic_DNA"/>
</dbReference>
<keyword evidence="2" id="KW-1185">Reference proteome</keyword>
<dbReference type="RefSeq" id="WP_394306014.1">
    <property type="nucleotide sequence ID" value="NZ_JASKMA010000006.1"/>
</dbReference>
<accession>A0ABU3JP70</accession>
<reference evidence="1 2" key="1">
    <citation type="submission" date="2023-05" db="EMBL/GenBank/DDBJ databases">
        <title>Streptomyces fuscus sp. nov., a brown-black pigment producing actinomyces isolated from dry sand of Sea duck farm.</title>
        <authorList>
            <person name="Xie J."/>
            <person name="Shen N."/>
        </authorList>
    </citation>
    <scope>NUCLEOTIDE SEQUENCE [LARGE SCALE GENOMIC DNA]</scope>
    <source>
        <strain evidence="1 2">CGMCC 4.1745</strain>
    </source>
</reference>
<organism evidence="1 2">
    <name type="scientific">Streptomyces lusitanus</name>
    <dbReference type="NCBI Taxonomy" id="68232"/>
    <lineage>
        <taxon>Bacteria</taxon>
        <taxon>Bacillati</taxon>
        <taxon>Actinomycetota</taxon>
        <taxon>Actinomycetes</taxon>
        <taxon>Kitasatosporales</taxon>
        <taxon>Streptomycetaceae</taxon>
        <taxon>Streptomyces</taxon>
    </lineage>
</organism>